<dbReference type="EMBL" id="QGSV01000131">
    <property type="protein sequence ID" value="PWU49661.1"/>
    <property type="molecule type" value="Genomic_DNA"/>
</dbReference>
<dbReference type="Proteomes" id="UP000245683">
    <property type="component" value="Unassembled WGS sequence"/>
</dbReference>
<name>A0A317K8D9_9ACTN</name>
<protein>
    <recommendedName>
        <fullName evidence="3">Excisionase</fullName>
    </recommendedName>
</protein>
<evidence type="ECO:0008006" key="3">
    <source>
        <dbReference type="Google" id="ProtNLM"/>
    </source>
</evidence>
<reference evidence="2" key="1">
    <citation type="submission" date="2018-05" db="EMBL/GenBank/DDBJ databases">
        <title>Micromonospora globispora sp. nov. and Micromonospora rugosa sp. nov., isolated from marine sediment.</title>
        <authorList>
            <person name="Carro L."/>
            <person name="Aysel V."/>
            <person name="Cetin D."/>
            <person name="Igual J.M."/>
            <person name="Klenk H.-P."/>
            <person name="Trujillo M.E."/>
            <person name="Sahin N."/>
        </authorList>
    </citation>
    <scope>NUCLEOTIDE SEQUENCE [LARGE SCALE GENOMIC DNA]</scope>
    <source>
        <strain evidence="2">S2904</strain>
    </source>
</reference>
<keyword evidence="2" id="KW-1185">Reference proteome</keyword>
<sequence>MLYNLIRSRRLRSVKIGDRRLIPVTALRSFLASLEEDAA</sequence>
<evidence type="ECO:0000313" key="1">
    <source>
        <dbReference type="EMBL" id="PWU49661.1"/>
    </source>
</evidence>
<comment type="caution">
    <text evidence="1">The sequence shown here is derived from an EMBL/GenBank/DDBJ whole genome shotgun (WGS) entry which is preliminary data.</text>
</comment>
<gene>
    <name evidence="1" type="ORF">DLJ46_09075</name>
</gene>
<evidence type="ECO:0000313" key="2">
    <source>
        <dbReference type="Proteomes" id="UP000245683"/>
    </source>
</evidence>
<dbReference type="AlphaFoldDB" id="A0A317K8D9"/>
<organism evidence="1 2">
    <name type="scientific">Micromonospora globispora</name>
    <dbReference type="NCBI Taxonomy" id="1450148"/>
    <lineage>
        <taxon>Bacteria</taxon>
        <taxon>Bacillati</taxon>
        <taxon>Actinomycetota</taxon>
        <taxon>Actinomycetes</taxon>
        <taxon>Micromonosporales</taxon>
        <taxon>Micromonosporaceae</taxon>
        <taxon>Micromonospora</taxon>
    </lineage>
</organism>
<dbReference type="OrthoDB" id="9806039at2"/>
<accession>A0A317K8D9</accession>
<proteinExistence type="predicted"/>